<dbReference type="InterPro" id="IPR050834">
    <property type="entry name" value="Glycosyltransf_2"/>
</dbReference>
<keyword evidence="2" id="KW-0808">Transferase</keyword>
<reference evidence="2 3" key="1">
    <citation type="submission" date="2020-08" db="EMBL/GenBank/DDBJ databases">
        <title>Genomic Encyclopedia of Type Strains, Phase III (KMG-III): the genomes of soil and plant-associated and newly described type strains.</title>
        <authorList>
            <person name="Whitman W."/>
        </authorList>
    </citation>
    <scope>NUCLEOTIDE SEQUENCE [LARGE SCALE GENOMIC DNA]</scope>
    <source>
        <strain evidence="2 3">CECT 8654</strain>
    </source>
</reference>
<proteinExistence type="predicted"/>
<dbReference type="CDD" id="cd00761">
    <property type="entry name" value="Glyco_tranf_GTA_type"/>
    <property type="match status" value="1"/>
</dbReference>
<evidence type="ECO:0000313" key="2">
    <source>
        <dbReference type="EMBL" id="MBB3047315.1"/>
    </source>
</evidence>
<feature type="domain" description="Glycosyltransferase 2-like" evidence="1">
    <location>
        <begin position="6"/>
        <end position="159"/>
    </location>
</feature>
<comment type="caution">
    <text evidence="2">The sequence shown here is derived from an EMBL/GenBank/DDBJ whole genome shotgun (WGS) entry which is preliminary data.</text>
</comment>
<accession>A0A7W4Z6U2</accession>
<evidence type="ECO:0000313" key="3">
    <source>
        <dbReference type="Proteomes" id="UP000537130"/>
    </source>
</evidence>
<dbReference type="PANTHER" id="PTHR43685:SF2">
    <property type="entry name" value="GLYCOSYLTRANSFERASE 2-LIKE DOMAIN-CONTAINING PROTEIN"/>
    <property type="match status" value="1"/>
</dbReference>
<name>A0A7W4Z6U2_9GAMM</name>
<protein>
    <submittedName>
        <fullName evidence="2">Glycosyltransferase involved in cell wall biosynthesis</fullName>
    </submittedName>
</protein>
<evidence type="ECO:0000259" key="1">
    <source>
        <dbReference type="Pfam" id="PF00535"/>
    </source>
</evidence>
<gene>
    <name evidence="2" type="ORF">FHR99_001551</name>
</gene>
<dbReference type="InterPro" id="IPR029044">
    <property type="entry name" value="Nucleotide-diphossugar_trans"/>
</dbReference>
<organism evidence="2 3">
    <name type="scientific">Litorivivens lipolytica</name>
    <dbReference type="NCBI Taxonomy" id="1524264"/>
    <lineage>
        <taxon>Bacteria</taxon>
        <taxon>Pseudomonadati</taxon>
        <taxon>Pseudomonadota</taxon>
        <taxon>Gammaproteobacteria</taxon>
        <taxon>Litorivivens</taxon>
    </lineage>
</organism>
<dbReference type="Pfam" id="PF00535">
    <property type="entry name" value="Glycos_transf_2"/>
    <property type="match status" value="1"/>
</dbReference>
<dbReference type="PANTHER" id="PTHR43685">
    <property type="entry name" value="GLYCOSYLTRANSFERASE"/>
    <property type="match status" value="1"/>
</dbReference>
<dbReference type="Proteomes" id="UP000537130">
    <property type="component" value="Unassembled WGS sequence"/>
</dbReference>
<dbReference type="RefSeq" id="WP_183409946.1">
    <property type="nucleotide sequence ID" value="NZ_JACHWY010000001.1"/>
</dbReference>
<dbReference type="GO" id="GO:0016740">
    <property type="term" value="F:transferase activity"/>
    <property type="evidence" value="ECO:0007669"/>
    <property type="project" value="UniProtKB-KW"/>
</dbReference>
<dbReference type="EMBL" id="JACHWY010000001">
    <property type="protein sequence ID" value="MBB3047315.1"/>
    <property type="molecule type" value="Genomic_DNA"/>
</dbReference>
<dbReference type="SUPFAM" id="SSF53448">
    <property type="entry name" value="Nucleotide-diphospho-sugar transferases"/>
    <property type="match status" value="1"/>
</dbReference>
<keyword evidence="3" id="KW-1185">Reference proteome</keyword>
<sequence length="299" mass="33457">MVIRFSIVIPAYNYGAVVERAVRSACEQAGDDFEVIVIDDGSTDDTPQVLDRITQDFLTLKVIHQDNAGLAAVRNRGVKEARGDYLIFLDADDAFEANALAVFRAGAESHPDAGLLIAPTVSVFDDGRMVSGGSVHVAEVPQQRFLDYLYKRLSISNGAVAMHRRVFGLVSYNPALRQTEDIPVFAQCLANFEAVGLSEPTTRIYKHAGSMRHNADTALAVGLSLVDEVFNPERLPSEFQQYRAHYRARRALSVFRICKRAERYPEACDYFKLAWQADWKACLRKPEYLLKYLSCKIKA</sequence>
<dbReference type="AlphaFoldDB" id="A0A7W4Z6U2"/>
<dbReference type="InterPro" id="IPR001173">
    <property type="entry name" value="Glyco_trans_2-like"/>
</dbReference>
<dbReference type="Gene3D" id="3.90.550.10">
    <property type="entry name" value="Spore Coat Polysaccharide Biosynthesis Protein SpsA, Chain A"/>
    <property type="match status" value="1"/>
</dbReference>